<sequence length="377" mass="43102">MFIRTHLLIKQLRARTPLLITLHRSNSSITTKIRGSKNLPKKKIGAQKLRRADPKFQNESISYILSLLNENKEHVDAKSLEKHLSIVTSVTVGDSINFEKVLPAIISLDHHVVISEEVINISTPKSNLMILSNGTLVGWNLTEEEILNSYLPTIQDAIEGRTEEIESEEIDWIELKEVPDHPLNNGNSYLHGEILVVQGSSKEKRLLDMAAFAIGLSRSTRLSILEQQLDEFLEMTKQNANLLANGAKLTTSEHEFLQITGKLFLLRGKLNLYSELIDTPDLYWSEPFLEKIYNSVSKILDINSRISIMNRKLDYATEEQRAFLGVLNEKKSTRLEWIIILLIMVEVGFEIFHFYEKYEEKKAEKGSKVKGEMTNEK</sequence>
<dbReference type="Pfam" id="PF02582">
    <property type="entry name" value="DUF155"/>
    <property type="match status" value="1"/>
</dbReference>
<dbReference type="OMA" id="IFHFYEK"/>
<reference evidence="3 4" key="1">
    <citation type="journal article" date="2009" name="Nature">
        <title>Evolution of pathogenicity and sexual reproduction in eight Candida genomes.</title>
        <authorList>
            <person name="Butler G."/>
            <person name="Rasmussen M.D."/>
            <person name="Lin M.F."/>
            <person name="Santos M.A."/>
            <person name="Sakthikumar S."/>
            <person name="Munro C.A."/>
            <person name="Rheinbay E."/>
            <person name="Grabherr M."/>
            <person name="Forche A."/>
            <person name="Reedy J.L."/>
            <person name="Agrafioti I."/>
            <person name="Arnaud M.B."/>
            <person name="Bates S."/>
            <person name="Brown A.J."/>
            <person name="Brunke S."/>
            <person name="Costanzo M.C."/>
            <person name="Fitzpatrick D.A."/>
            <person name="de Groot P.W."/>
            <person name="Harris D."/>
            <person name="Hoyer L.L."/>
            <person name="Hube B."/>
            <person name="Klis F.M."/>
            <person name="Kodira C."/>
            <person name="Lennard N."/>
            <person name="Logue M.E."/>
            <person name="Martin R."/>
            <person name="Neiman A.M."/>
            <person name="Nikolaou E."/>
            <person name="Quail M.A."/>
            <person name="Quinn J."/>
            <person name="Santos M.C."/>
            <person name="Schmitzberger F.F."/>
            <person name="Sherlock G."/>
            <person name="Shah P."/>
            <person name="Silverstein K.A."/>
            <person name="Skrzypek M.S."/>
            <person name="Soll D."/>
            <person name="Staggs R."/>
            <person name="Stansfield I."/>
            <person name="Stumpf M.P."/>
            <person name="Sudbery P.E."/>
            <person name="Srikantha T."/>
            <person name="Zeng Q."/>
            <person name="Berman J."/>
            <person name="Berriman M."/>
            <person name="Heitman J."/>
            <person name="Gow N.A."/>
            <person name="Lorenz M.C."/>
            <person name="Birren B.W."/>
            <person name="Kellis M."/>
            <person name="Cuomo C.A."/>
        </authorList>
    </citation>
    <scope>NUCLEOTIDE SEQUENCE [LARGE SCALE GENOMIC DNA]</scope>
    <source>
        <strain evidence="4">ATCC 11503 / BCRC 21390 / CBS 2605 / JCM 1781 / NBRC 1676 / NRRL YB-4239</strain>
    </source>
</reference>
<dbReference type="HOGENOM" id="CLU_011220_0_0_1"/>
<dbReference type="AlphaFoldDB" id="A5DZ40"/>
<dbReference type="EMBL" id="CH981526">
    <property type="protein sequence ID" value="EDK44448.1"/>
    <property type="molecule type" value="Genomic_DNA"/>
</dbReference>
<accession>A5DZ40</accession>
<dbReference type="PANTHER" id="PTHR16255:SF1">
    <property type="entry name" value="REQUIRED FOR MEIOTIC NUCLEAR DIVISION PROTEIN 1 HOMOLOG"/>
    <property type="match status" value="1"/>
</dbReference>
<evidence type="ECO:0000256" key="1">
    <source>
        <dbReference type="ARBA" id="ARBA00008306"/>
    </source>
</evidence>
<dbReference type="FunCoup" id="A5DZ40">
    <property type="interactions" value="73"/>
</dbReference>
<dbReference type="eggNOG" id="KOG2861">
    <property type="taxonomic scope" value="Eukaryota"/>
</dbReference>
<evidence type="ECO:0000259" key="2">
    <source>
        <dbReference type="Pfam" id="PF02582"/>
    </source>
</evidence>
<dbReference type="GO" id="GO:0005743">
    <property type="term" value="C:mitochondrial inner membrane"/>
    <property type="evidence" value="ECO:0007669"/>
    <property type="project" value="EnsemblFungi"/>
</dbReference>
<dbReference type="GO" id="GO:0070131">
    <property type="term" value="P:positive regulation of mitochondrial translation"/>
    <property type="evidence" value="ECO:0007669"/>
    <property type="project" value="TreeGrafter"/>
</dbReference>
<dbReference type="VEuPathDB" id="FungiDB:LELG_02627"/>
<keyword evidence="4" id="KW-1185">Reference proteome</keyword>
<feature type="domain" description="DUF155" evidence="2">
    <location>
        <begin position="129"/>
        <end position="310"/>
    </location>
</feature>
<protein>
    <recommendedName>
        <fullName evidence="2">DUF155 domain-containing protein</fullName>
    </recommendedName>
</protein>
<dbReference type="OrthoDB" id="242766at2759"/>
<comment type="similarity">
    <text evidence="1">Belongs to the RMD1/sif2 family.</text>
</comment>
<gene>
    <name evidence="3" type="ORF">LELG_02627</name>
</gene>
<dbReference type="InParanoid" id="A5DZ40"/>
<dbReference type="InterPro" id="IPR003734">
    <property type="entry name" value="DUF155"/>
</dbReference>
<dbReference type="KEGG" id="lel:PVL30_003475"/>
<dbReference type="InterPro" id="IPR051624">
    <property type="entry name" value="RMD1/Sad1-interacting"/>
</dbReference>
<organism evidence="3 4">
    <name type="scientific">Lodderomyces elongisporus (strain ATCC 11503 / CBS 2605 / JCM 1781 / NBRC 1676 / NRRL YB-4239)</name>
    <name type="common">Yeast</name>
    <name type="synonym">Saccharomyces elongisporus</name>
    <dbReference type="NCBI Taxonomy" id="379508"/>
    <lineage>
        <taxon>Eukaryota</taxon>
        <taxon>Fungi</taxon>
        <taxon>Dikarya</taxon>
        <taxon>Ascomycota</taxon>
        <taxon>Saccharomycotina</taxon>
        <taxon>Pichiomycetes</taxon>
        <taxon>Debaryomycetaceae</taxon>
        <taxon>Candida/Lodderomyces clade</taxon>
        <taxon>Lodderomyces</taxon>
    </lineage>
</organism>
<dbReference type="PANTHER" id="PTHR16255">
    <property type="entry name" value="REQUIRED FOR MEIOTIC NUCLEAR DIVISION PROTEIN 1 HOMOLOG"/>
    <property type="match status" value="1"/>
</dbReference>
<dbReference type="GeneID" id="5233617"/>
<evidence type="ECO:0000313" key="3">
    <source>
        <dbReference type="EMBL" id="EDK44448.1"/>
    </source>
</evidence>
<evidence type="ECO:0000313" key="4">
    <source>
        <dbReference type="Proteomes" id="UP000001996"/>
    </source>
</evidence>
<name>A5DZ40_LODEL</name>
<dbReference type="Proteomes" id="UP000001996">
    <property type="component" value="Unassembled WGS sequence"/>
</dbReference>
<proteinExistence type="inferred from homology"/>